<evidence type="ECO:0000313" key="2">
    <source>
        <dbReference type="Proteomes" id="UP000464318"/>
    </source>
</evidence>
<dbReference type="RefSeq" id="WP_160224247.1">
    <property type="nucleotide sequence ID" value="NZ_CP029149.1"/>
</dbReference>
<dbReference type="KEGG" id="bcad:DBX24_05730"/>
<dbReference type="EMBL" id="CP029149">
    <property type="protein sequence ID" value="QHN65420.1"/>
    <property type="molecule type" value="Genomic_DNA"/>
</dbReference>
<sequence length="106" mass="12669">MEKSNKEKKYEVYLNAICFVAGYITKNLSRLYLDINLDKKTAQITAFYNTLPTDLDLELLDDIETNSISRSPDIIFDQSKWFLVKDLKKDEYKYHDFLLFSFYEEE</sequence>
<organism evidence="1 2">
    <name type="scientific">Bergeyella cardium</name>
    <dbReference type="NCBI Taxonomy" id="1585976"/>
    <lineage>
        <taxon>Bacteria</taxon>
        <taxon>Pseudomonadati</taxon>
        <taxon>Bacteroidota</taxon>
        <taxon>Flavobacteriia</taxon>
        <taxon>Flavobacteriales</taxon>
        <taxon>Weeksellaceae</taxon>
        <taxon>Bergeyella</taxon>
    </lineage>
</organism>
<protein>
    <submittedName>
        <fullName evidence="1">Uncharacterized protein</fullName>
    </submittedName>
</protein>
<dbReference type="AlphaFoldDB" id="A0A6P1QXH2"/>
<accession>A0A6P1QXH2</accession>
<dbReference type="Proteomes" id="UP000464318">
    <property type="component" value="Chromosome"/>
</dbReference>
<name>A0A6P1QXH2_9FLAO</name>
<proteinExistence type="predicted"/>
<keyword evidence="2" id="KW-1185">Reference proteome</keyword>
<reference evidence="1 2" key="1">
    <citation type="submission" date="2018-04" db="EMBL/GenBank/DDBJ databases">
        <title>Characteristic and Complete Genome Sequencing of A Novel Member of Infective Endocarditis Causative Bacteria: Bergeyella cardium QL-PH.</title>
        <authorList>
            <person name="Pan H."/>
            <person name="Sun E."/>
            <person name="Zhang Y."/>
        </authorList>
    </citation>
    <scope>NUCLEOTIDE SEQUENCE [LARGE SCALE GENOMIC DNA]</scope>
    <source>
        <strain evidence="1 2">HPQL</strain>
    </source>
</reference>
<evidence type="ECO:0000313" key="1">
    <source>
        <dbReference type="EMBL" id="QHN65420.1"/>
    </source>
</evidence>
<gene>
    <name evidence="1" type="ORF">DBX24_05730</name>
</gene>